<comment type="caution">
    <text evidence="2">The sequence shown here is derived from an EMBL/GenBank/DDBJ whole genome shotgun (WGS) entry which is preliminary data.</text>
</comment>
<proteinExistence type="predicted"/>
<evidence type="ECO:0000256" key="1">
    <source>
        <dbReference type="SAM" id="SignalP"/>
    </source>
</evidence>
<evidence type="ECO:0000313" key="2">
    <source>
        <dbReference type="EMBL" id="MFF5296143.1"/>
    </source>
</evidence>
<dbReference type="EMBL" id="JBIAZU010000008">
    <property type="protein sequence ID" value="MFF5296143.1"/>
    <property type="molecule type" value="Genomic_DNA"/>
</dbReference>
<feature type="chain" id="PRO_5045105174" description="Lipoprotein" evidence="1">
    <location>
        <begin position="18"/>
        <end position="152"/>
    </location>
</feature>
<dbReference type="RefSeq" id="WP_020516350.1">
    <property type="nucleotide sequence ID" value="NZ_JBIAZU010000008.1"/>
</dbReference>
<reference evidence="2 3" key="1">
    <citation type="submission" date="2024-10" db="EMBL/GenBank/DDBJ databases">
        <title>The Natural Products Discovery Center: Release of the First 8490 Sequenced Strains for Exploring Actinobacteria Biosynthetic Diversity.</title>
        <authorList>
            <person name="Kalkreuter E."/>
            <person name="Kautsar S.A."/>
            <person name="Yang D."/>
            <person name="Bader C.D."/>
            <person name="Teijaro C.N."/>
            <person name="Fluegel L."/>
            <person name="Davis C.M."/>
            <person name="Simpson J.R."/>
            <person name="Lauterbach L."/>
            <person name="Steele A.D."/>
            <person name="Gui C."/>
            <person name="Meng S."/>
            <person name="Li G."/>
            <person name="Viehrig K."/>
            <person name="Ye F."/>
            <person name="Su P."/>
            <person name="Kiefer A.F."/>
            <person name="Nichols A."/>
            <person name="Cepeda A.J."/>
            <person name="Yan W."/>
            <person name="Fan B."/>
            <person name="Jiang Y."/>
            <person name="Adhikari A."/>
            <person name="Zheng C.-J."/>
            <person name="Schuster L."/>
            <person name="Cowan T.M."/>
            <person name="Smanski M.J."/>
            <person name="Chevrette M.G."/>
            <person name="De Carvalho L.P.S."/>
            <person name="Shen B."/>
        </authorList>
    </citation>
    <scope>NUCLEOTIDE SEQUENCE [LARGE SCALE GENOMIC DNA]</scope>
    <source>
        <strain evidence="2 3">NPDC000087</strain>
    </source>
</reference>
<evidence type="ECO:0008006" key="4">
    <source>
        <dbReference type="Google" id="ProtNLM"/>
    </source>
</evidence>
<dbReference type="Proteomes" id="UP001602245">
    <property type="component" value="Unassembled WGS sequence"/>
</dbReference>
<gene>
    <name evidence="2" type="ORF">ACFY35_42480</name>
</gene>
<organism evidence="2 3">
    <name type="scientific">Paractinoplanes globisporus</name>
    <dbReference type="NCBI Taxonomy" id="113565"/>
    <lineage>
        <taxon>Bacteria</taxon>
        <taxon>Bacillati</taxon>
        <taxon>Actinomycetota</taxon>
        <taxon>Actinomycetes</taxon>
        <taxon>Micromonosporales</taxon>
        <taxon>Micromonosporaceae</taxon>
        <taxon>Paractinoplanes</taxon>
    </lineage>
</organism>
<protein>
    <recommendedName>
        <fullName evidence="4">Lipoprotein</fullName>
    </recommendedName>
</protein>
<dbReference type="PROSITE" id="PS51257">
    <property type="entry name" value="PROKAR_LIPOPROTEIN"/>
    <property type="match status" value="1"/>
</dbReference>
<keyword evidence="1" id="KW-0732">Signal</keyword>
<sequence length="152" mass="15958">MTRVRWLALLVVPMVLAGCGGGDDLPAMSQKDATTKVENYAGITLAASGIAVFSESAANVTGCPRDNGRGISDPDDMFYVQGIYRLTVPAGQEAATLGKVRGEWQRNGYTLESAGTSAEVGATTGDTYRLELSAGQPPGVRLLISSPCYRPD</sequence>
<accession>A0ABW6WS62</accession>
<keyword evidence="3" id="KW-1185">Reference proteome</keyword>
<name>A0ABW6WS62_9ACTN</name>
<evidence type="ECO:0000313" key="3">
    <source>
        <dbReference type="Proteomes" id="UP001602245"/>
    </source>
</evidence>
<feature type="signal peptide" evidence="1">
    <location>
        <begin position="1"/>
        <end position="17"/>
    </location>
</feature>